<dbReference type="EMBL" id="AP026367">
    <property type="protein sequence ID" value="BDN82834.1"/>
    <property type="molecule type" value="Genomic_DNA"/>
</dbReference>
<evidence type="ECO:0000313" key="3">
    <source>
        <dbReference type="Proteomes" id="UP001058626"/>
    </source>
</evidence>
<reference evidence="2" key="1">
    <citation type="submission" date="2022-06" db="EMBL/GenBank/DDBJ databases">
        <title>Complete genome sequence of Mycobacterium pseudoshottsii NJB1907-Z4.</title>
        <authorList>
            <person name="Komine T."/>
            <person name="Fukano H."/>
            <person name="Wada S."/>
        </authorList>
    </citation>
    <scope>NUCLEOTIDE SEQUENCE</scope>
    <source>
        <strain evidence="2">NJB1907-Z4</strain>
    </source>
</reference>
<name>A0A9N7QMZ2_9MYCO</name>
<accession>A0A9N7QMZ2</accession>
<feature type="region of interest" description="Disordered" evidence="1">
    <location>
        <begin position="1"/>
        <end position="28"/>
    </location>
</feature>
<sequence length="102" mass="10714">MLEPLGLAQHPAGDGPSRTMAKPQRDAGDLARWLPLDPPAADSTGIVFCATVFREAISKPKQLSTARSGWGVRCCSWAQACAAANIQHTPALSGVVMLVSMV</sequence>
<proteinExistence type="predicted"/>
<protein>
    <submittedName>
        <fullName evidence="2">Uncharacterized protein</fullName>
    </submittedName>
</protein>
<organism evidence="2 3">
    <name type="scientific">Mycobacterium pseudoshottsii</name>
    <dbReference type="NCBI Taxonomy" id="265949"/>
    <lineage>
        <taxon>Bacteria</taxon>
        <taxon>Bacillati</taxon>
        <taxon>Actinomycetota</taxon>
        <taxon>Actinomycetes</taxon>
        <taxon>Mycobacteriales</taxon>
        <taxon>Mycobacteriaceae</taxon>
        <taxon>Mycobacterium</taxon>
        <taxon>Mycobacterium ulcerans group</taxon>
    </lineage>
</organism>
<evidence type="ECO:0000256" key="1">
    <source>
        <dbReference type="SAM" id="MobiDB-lite"/>
    </source>
</evidence>
<dbReference type="AlphaFoldDB" id="A0A9N7QMZ2"/>
<keyword evidence="3" id="KW-1185">Reference proteome</keyword>
<dbReference type="Proteomes" id="UP001058626">
    <property type="component" value="Chromosome"/>
</dbReference>
<evidence type="ECO:0000313" key="2">
    <source>
        <dbReference type="EMBL" id="BDN82834.1"/>
    </source>
</evidence>
<gene>
    <name evidence="2" type="ORF">NJB1907Z4_C30490</name>
</gene>